<dbReference type="EMBL" id="JASCZI010183214">
    <property type="protein sequence ID" value="MED6189163.1"/>
    <property type="molecule type" value="Genomic_DNA"/>
</dbReference>
<organism evidence="2 3">
    <name type="scientific">Stylosanthes scabra</name>
    <dbReference type="NCBI Taxonomy" id="79078"/>
    <lineage>
        <taxon>Eukaryota</taxon>
        <taxon>Viridiplantae</taxon>
        <taxon>Streptophyta</taxon>
        <taxon>Embryophyta</taxon>
        <taxon>Tracheophyta</taxon>
        <taxon>Spermatophyta</taxon>
        <taxon>Magnoliopsida</taxon>
        <taxon>eudicotyledons</taxon>
        <taxon>Gunneridae</taxon>
        <taxon>Pentapetalae</taxon>
        <taxon>rosids</taxon>
        <taxon>fabids</taxon>
        <taxon>Fabales</taxon>
        <taxon>Fabaceae</taxon>
        <taxon>Papilionoideae</taxon>
        <taxon>50 kb inversion clade</taxon>
        <taxon>dalbergioids sensu lato</taxon>
        <taxon>Dalbergieae</taxon>
        <taxon>Pterocarpus clade</taxon>
        <taxon>Stylosanthes</taxon>
    </lineage>
</organism>
<protein>
    <submittedName>
        <fullName evidence="2">Uncharacterized protein</fullName>
    </submittedName>
</protein>
<keyword evidence="3" id="KW-1185">Reference proteome</keyword>
<gene>
    <name evidence="2" type="ORF">PIB30_093164</name>
</gene>
<evidence type="ECO:0000256" key="1">
    <source>
        <dbReference type="SAM" id="MobiDB-lite"/>
    </source>
</evidence>
<accession>A0ABU6WWW7</accession>
<feature type="region of interest" description="Disordered" evidence="1">
    <location>
        <begin position="25"/>
        <end position="56"/>
    </location>
</feature>
<name>A0ABU6WWW7_9FABA</name>
<evidence type="ECO:0000313" key="2">
    <source>
        <dbReference type="EMBL" id="MED6189163.1"/>
    </source>
</evidence>
<reference evidence="2 3" key="1">
    <citation type="journal article" date="2023" name="Plants (Basel)">
        <title>Bridging the Gap: Combining Genomics and Transcriptomics Approaches to Understand Stylosanthes scabra, an Orphan Legume from the Brazilian Caatinga.</title>
        <authorList>
            <person name="Ferreira-Neto J.R.C."/>
            <person name="da Silva M.D."/>
            <person name="Binneck E."/>
            <person name="de Melo N.F."/>
            <person name="da Silva R.H."/>
            <person name="de Melo A.L.T.M."/>
            <person name="Pandolfi V."/>
            <person name="Bustamante F.O."/>
            <person name="Brasileiro-Vidal A.C."/>
            <person name="Benko-Iseppon A.M."/>
        </authorList>
    </citation>
    <scope>NUCLEOTIDE SEQUENCE [LARGE SCALE GENOMIC DNA]</scope>
    <source>
        <tissue evidence="2">Leaves</tissue>
    </source>
</reference>
<sequence length="239" mass="27215">MLTIRGKDQLVKAQNPGLHEFRATVPDIGPGQPKTTLTSSMKTPYGQIPSGSRNDPDHNRYIKRISVLSSGMFSKPYPISCIRRIPKSLFGEALLVHNHPFTQTSSLLSWHLWLLRESQNPSKKFRALVEYQQVELMWHIAMALDPKGFQKPLRENDWNLRSPGSLHNVLIPNTYSGQTSLILQQNTTDDSNYGETRPHAGRMLRQLSKLEPVPEKPEIYGMRIPNPWILSTDKVSKPQ</sequence>
<evidence type="ECO:0000313" key="3">
    <source>
        <dbReference type="Proteomes" id="UP001341840"/>
    </source>
</evidence>
<dbReference type="Proteomes" id="UP001341840">
    <property type="component" value="Unassembled WGS sequence"/>
</dbReference>
<proteinExistence type="predicted"/>
<comment type="caution">
    <text evidence="2">The sequence shown here is derived from an EMBL/GenBank/DDBJ whole genome shotgun (WGS) entry which is preliminary data.</text>
</comment>
<feature type="compositionally biased region" description="Polar residues" evidence="1">
    <location>
        <begin position="33"/>
        <end position="42"/>
    </location>
</feature>